<name>A0A8H3F875_9LECA</name>
<proteinExistence type="predicted"/>
<dbReference type="Proteomes" id="UP000664521">
    <property type="component" value="Unassembled WGS sequence"/>
</dbReference>
<evidence type="ECO:0000313" key="2">
    <source>
        <dbReference type="EMBL" id="CAF9919774.1"/>
    </source>
</evidence>
<evidence type="ECO:0000313" key="3">
    <source>
        <dbReference type="Proteomes" id="UP000664521"/>
    </source>
</evidence>
<dbReference type="EMBL" id="CAJPDS010000024">
    <property type="protein sequence ID" value="CAF9919774.1"/>
    <property type="molecule type" value="Genomic_DNA"/>
</dbReference>
<dbReference type="GO" id="GO:0005739">
    <property type="term" value="C:mitochondrion"/>
    <property type="evidence" value="ECO:0007669"/>
    <property type="project" value="GOC"/>
</dbReference>
<dbReference type="PANTHER" id="PTHR39150:SF1">
    <property type="entry name" value="LARGE RIBOSOMAL SUBUNIT PROTEIN ML40"/>
    <property type="match status" value="1"/>
</dbReference>
<feature type="region of interest" description="Disordered" evidence="1">
    <location>
        <begin position="1"/>
        <end position="20"/>
    </location>
</feature>
<keyword evidence="3" id="KW-1185">Reference proteome</keyword>
<dbReference type="Gene3D" id="6.10.250.3440">
    <property type="match status" value="1"/>
</dbReference>
<feature type="region of interest" description="Disordered" evidence="1">
    <location>
        <begin position="158"/>
        <end position="178"/>
    </location>
</feature>
<evidence type="ECO:0000256" key="1">
    <source>
        <dbReference type="SAM" id="MobiDB-lite"/>
    </source>
</evidence>
<feature type="compositionally biased region" description="Polar residues" evidence="1">
    <location>
        <begin position="11"/>
        <end position="20"/>
    </location>
</feature>
<dbReference type="AlphaFoldDB" id="A0A8H3F875"/>
<dbReference type="OrthoDB" id="2098203at2759"/>
<accession>A0A8H3F875</accession>
<comment type="caution">
    <text evidence="2">The sequence shown here is derived from an EMBL/GenBank/DDBJ whole genome shotgun (WGS) entry which is preliminary data.</text>
</comment>
<protein>
    <submittedName>
        <fullName evidence="2">Uncharacterized protein</fullName>
    </submittedName>
</protein>
<dbReference type="InterPro" id="IPR042831">
    <property type="entry name" value="Ribosomal_mL40_fung"/>
</dbReference>
<dbReference type="PANTHER" id="PTHR39150">
    <property type="entry name" value="54S RIBOSOMAL PROTEIN L28, MITOCHONDRIAL"/>
    <property type="match status" value="1"/>
</dbReference>
<dbReference type="GO" id="GO:0003735">
    <property type="term" value="F:structural constituent of ribosome"/>
    <property type="evidence" value="ECO:0007669"/>
    <property type="project" value="InterPro"/>
</dbReference>
<reference evidence="2" key="1">
    <citation type="submission" date="2021-03" db="EMBL/GenBank/DDBJ databases">
        <authorList>
            <person name="Tagirdzhanova G."/>
        </authorList>
    </citation>
    <scope>NUCLEOTIDE SEQUENCE</scope>
</reference>
<feature type="compositionally biased region" description="Basic and acidic residues" evidence="1">
    <location>
        <begin position="166"/>
        <end position="178"/>
    </location>
</feature>
<dbReference type="GO" id="GO:0032543">
    <property type="term" value="P:mitochondrial translation"/>
    <property type="evidence" value="ECO:0007669"/>
    <property type="project" value="InterPro"/>
</dbReference>
<organism evidence="2 3">
    <name type="scientific">Heterodermia speciosa</name>
    <dbReference type="NCBI Taxonomy" id="116794"/>
    <lineage>
        <taxon>Eukaryota</taxon>
        <taxon>Fungi</taxon>
        <taxon>Dikarya</taxon>
        <taxon>Ascomycota</taxon>
        <taxon>Pezizomycotina</taxon>
        <taxon>Lecanoromycetes</taxon>
        <taxon>OSLEUM clade</taxon>
        <taxon>Lecanoromycetidae</taxon>
        <taxon>Caliciales</taxon>
        <taxon>Physciaceae</taxon>
        <taxon>Heterodermia</taxon>
    </lineage>
</organism>
<sequence length="178" mass="20284">MLSNLLRPSHRPTQSTISPTHQFLLAPTPQQTSTFTTTSPTLAKGNRPRIDRRITLIRYHLHHPKTPRPLRFSRLRALRHWTIHRAAMLYRQQQRRTQELELERQYNAMRAACEELRIGVGDGGRLYRQAMVRKGIFGGKAQSEGGVLGGNGGVPIEYARAQTDGPPRKGWDEGWTRG</sequence>
<gene>
    <name evidence="2" type="ORF">HETSPECPRED_004117</name>
</gene>